<dbReference type="PROSITE" id="PS51257">
    <property type="entry name" value="PROKAR_LIPOPROTEIN"/>
    <property type="match status" value="1"/>
</dbReference>
<evidence type="ECO:0000313" key="3">
    <source>
        <dbReference type="Proteomes" id="UP000305730"/>
    </source>
</evidence>
<sequence>MTKDRWAKLMQSMGMPSSLSCYKRLIKAYSETHRYYHTVAHIEAMLIHFDKVRNLADSPDEVEIAIWFHDAIYNPLSSSNEINSAQWAKDFLISSGGEATVAERVYELIMATKHDGKIVENDHKLIVDIDLTILGANESVYDEFEANVRKEYKLIPSVIFRKKRIAILMSFLEEEAIYKLDYFKENFEIQARENLNRAISHLLK</sequence>
<dbReference type="Gene3D" id="1.10.472.50">
    <property type="entry name" value="HD-domain/PDEase-like"/>
    <property type="match status" value="1"/>
</dbReference>
<dbReference type="EMBL" id="PNCK01000016">
    <property type="protein sequence ID" value="TMP45599.1"/>
    <property type="molecule type" value="Genomic_DNA"/>
</dbReference>
<dbReference type="PANTHER" id="PTHR21174:SF0">
    <property type="entry name" value="HD PHOSPHOHYDROLASE FAMILY PROTEIN-RELATED"/>
    <property type="match status" value="1"/>
</dbReference>
<dbReference type="RefSeq" id="WP_138594954.1">
    <property type="nucleotide sequence ID" value="NZ_PNCK01000016.1"/>
</dbReference>
<dbReference type="Proteomes" id="UP000307706">
    <property type="component" value="Unassembled WGS sequence"/>
</dbReference>
<evidence type="ECO:0000313" key="4">
    <source>
        <dbReference type="Proteomes" id="UP000307706"/>
    </source>
</evidence>
<protein>
    <recommendedName>
        <fullName evidence="5">N-methyl-D-aspartate receptor NMDAR2C subunit</fullName>
    </recommendedName>
</protein>
<evidence type="ECO:0000313" key="1">
    <source>
        <dbReference type="EMBL" id="TMP45599.1"/>
    </source>
</evidence>
<keyword evidence="3" id="KW-1185">Reference proteome</keyword>
<reference evidence="2" key="3">
    <citation type="submission" date="2019-09" db="EMBL/GenBank/DDBJ databases">
        <title>Co-occurence of chitin degradation, pigmentation and bioactivity in marine Pseudoalteromonas.</title>
        <authorList>
            <person name="Sonnenschein E.C."/>
            <person name="Bech P.K."/>
        </authorList>
    </citation>
    <scope>NUCLEOTIDE SEQUENCE</scope>
    <source>
        <strain evidence="2">S2231</strain>
        <strain evidence="1">S2233</strain>
    </source>
</reference>
<evidence type="ECO:0000313" key="2">
    <source>
        <dbReference type="EMBL" id="TMP58979.1"/>
    </source>
</evidence>
<gene>
    <name evidence="2" type="ORF">CWB96_10450</name>
    <name evidence="1" type="ORF">CWB97_03095</name>
</gene>
<accession>A0A5S3XQG7</accession>
<dbReference type="InterPro" id="IPR009218">
    <property type="entry name" value="HD_phosphohydro"/>
</dbReference>
<reference evidence="3 4" key="2">
    <citation type="submission" date="2019-06" db="EMBL/GenBank/DDBJ databases">
        <title>Co-occurence of chitin degradation, pigmentation and bioactivity in marine Pseudoalteromonas.</title>
        <authorList>
            <person name="Sonnenschein E.C."/>
            <person name="Bech P.K."/>
        </authorList>
    </citation>
    <scope>NUCLEOTIDE SEQUENCE [LARGE SCALE GENOMIC DNA]</scope>
    <source>
        <strain evidence="4">S2231</strain>
        <strain evidence="3">S2233</strain>
    </source>
</reference>
<reference evidence="3 4" key="1">
    <citation type="submission" date="2017-12" db="EMBL/GenBank/DDBJ databases">
        <authorList>
            <person name="Paulsen S."/>
            <person name="Gram L.K."/>
        </authorList>
    </citation>
    <scope>NUCLEOTIDE SEQUENCE [LARGE SCALE GENOMIC DNA]</scope>
    <source>
        <strain evidence="2 4">S2231</strain>
        <strain evidence="1 3">S2233</strain>
    </source>
</reference>
<dbReference type="EMBL" id="PNCL01000050">
    <property type="protein sequence ID" value="TMP58979.1"/>
    <property type="molecule type" value="Genomic_DNA"/>
</dbReference>
<dbReference type="Proteomes" id="UP000305730">
    <property type="component" value="Unassembled WGS sequence"/>
</dbReference>
<organism evidence="2 4">
    <name type="scientific">Pseudoalteromonas citrea</name>
    <dbReference type="NCBI Taxonomy" id="43655"/>
    <lineage>
        <taxon>Bacteria</taxon>
        <taxon>Pseudomonadati</taxon>
        <taxon>Pseudomonadota</taxon>
        <taxon>Gammaproteobacteria</taxon>
        <taxon>Alteromonadales</taxon>
        <taxon>Pseudoalteromonadaceae</taxon>
        <taxon>Pseudoalteromonas</taxon>
    </lineage>
</organism>
<dbReference type="PANTHER" id="PTHR21174">
    <property type="match status" value="1"/>
</dbReference>
<name>A0A5S3XQG7_9GAMM</name>
<evidence type="ECO:0008006" key="5">
    <source>
        <dbReference type="Google" id="ProtNLM"/>
    </source>
</evidence>
<proteinExistence type="predicted"/>
<dbReference type="SUPFAM" id="SSF109604">
    <property type="entry name" value="HD-domain/PDEase-like"/>
    <property type="match status" value="1"/>
</dbReference>
<dbReference type="PIRSF" id="PIRSF035170">
    <property type="entry name" value="HD_phosphohydro"/>
    <property type="match status" value="1"/>
</dbReference>
<dbReference type="OrthoDB" id="9808993at2"/>
<comment type="caution">
    <text evidence="2">The sequence shown here is derived from an EMBL/GenBank/DDBJ whole genome shotgun (WGS) entry which is preliminary data.</text>
</comment>
<dbReference type="AlphaFoldDB" id="A0A5S3XQG7"/>